<dbReference type="Proteomes" id="UP000279833">
    <property type="component" value="Unassembled WGS sequence"/>
</dbReference>
<dbReference type="STRING" id="6186.A0A183JVW1"/>
<accession>A0A183JVW1</accession>
<gene>
    <name evidence="1" type="ORF">SCUD_LOCUS6860</name>
</gene>
<organism evidence="3">
    <name type="scientific">Schistosoma curassoni</name>
    <dbReference type="NCBI Taxonomy" id="6186"/>
    <lineage>
        <taxon>Eukaryota</taxon>
        <taxon>Metazoa</taxon>
        <taxon>Spiralia</taxon>
        <taxon>Lophotrochozoa</taxon>
        <taxon>Platyhelminthes</taxon>
        <taxon>Trematoda</taxon>
        <taxon>Digenea</taxon>
        <taxon>Strigeidida</taxon>
        <taxon>Schistosomatoidea</taxon>
        <taxon>Schistosomatidae</taxon>
        <taxon>Schistosoma</taxon>
    </lineage>
</organism>
<name>A0A183JVW1_9TREM</name>
<dbReference type="WBParaSite" id="SCUD_0000685601-mRNA-1">
    <property type="protein sequence ID" value="SCUD_0000685601-mRNA-1"/>
    <property type="gene ID" value="SCUD_0000685601"/>
</dbReference>
<evidence type="ECO:0000313" key="1">
    <source>
        <dbReference type="EMBL" id="VDP08390.1"/>
    </source>
</evidence>
<reference evidence="1 2" key="2">
    <citation type="submission" date="2018-11" db="EMBL/GenBank/DDBJ databases">
        <authorList>
            <consortium name="Pathogen Informatics"/>
        </authorList>
    </citation>
    <scope>NUCLEOTIDE SEQUENCE [LARGE SCALE GENOMIC DNA]</scope>
    <source>
        <strain evidence="1">Dakar</strain>
        <strain evidence="2">Dakar, Senegal</strain>
    </source>
</reference>
<proteinExistence type="predicted"/>
<reference evidence="3" key="1">
    <citation type="submission" date="2016-06" db="UniProtKB">
        <authorList>
            <consortium name="WormBaseParasite"/>
        </authorList>
    </citation>
    <scope>IDENTIFICATION</scope>
</reference>
<protein>
    <submittedName>
        <fullName evidence="3">ATS domain-containing protein</fullName>
    </submittedName>
</protein>
<dbReference type="EMBL" id="UZAK01017810">
    <property type="protein sequence ID" value="VDP08390.1"/>
    <property type="molecule type" value="Genomic_DNA"/>
</dbReference>
<evidence type="ECO:0000313" key="3">
    <source>
        <dbReference type="WBParaSite" id="SCUD_0000685601-mRNA-1"/>
    </source>
</evidence>
<sequence length="82" mass="9784">PELRKYNLTNQNITKNALEFLTHCITTTDTTIPLTSTQTNISSIESYQQIYHHNSFNENHSTMIEDYTQYTQMNYDWLKNLY</sequence>
<evidence type="ECO:0000313" key="2">
    <source>
        <dbReference type="Proteomes" id="UP000279833"/>
    </source>
</evidence>
<dbReference type="AlphaFoldDB" id="A0A183JVW1"/>
<keyword evidence="2" id="KW-1185">Reference proteome</keyword>